<evidence type="ECO:0000313" key="3">
    <source>
        <dbReference type="EMBL" id="KAK0472267.1"/>
    </source>
</evidence>
<feature type="region of interest" description="Disordered" evidence="1">
    <location>
        <begin position="420"/>
        <end position="578"/>
    </location>
</feature>
<feature type="region of interest" description="Disordered" evidence="1">
    <location>
        <begin position="86"/>
        <end position="160"/>
    </location>
</feature>
<evidence type="ECO:0000313" key="4">
    <source>
        <dbReference type="Proteomes" id="UP001175227"/>
    </source>
</evidence>
<keyword evidence="2" id="KW-0812">Transmembrane</keyword>
<feature type="compositionally biased region" description="Polar residues" evidence="1">
    <location>
        <begin position="136"/>
        <end position="150"/>
    </location>
</feature>
<reference evidence="3" key="1">
    <citation type="submission" date="2023-06" db="EMBL/GenBank/DDBJ databases">
        <authorList>
            <consortium name="Lawrence Berkeley National Laboratory"/>
            <person name="Ahrendt S."/>
            <person name="Sahu N."/>
            <person name="Indic B."/>
            <person name="Wong-Bajracharya J."/>
            <person name="Merenyi Z."/>
            <person name="Ke H.-M."/>
            <person name="Monk M."/>
            <person name="Kocsube S."/>
            <person name="Drula E."/>
            <person name="Lipzen A."/>
            <person name="Balint B."/>
            <person name="Henrissat B."/>
            <person name="Andreopoulos B."/>
            <person name="Martin F.M."/>
            <person name="Harder C.B."/>
            <person name="Rigling D."/>
            <person name="Ford K.L."/>
            <person name="Foster G.D."/>
            <person name="Pangilinan J."/>
            <person name="Papanicolaou A."/>
            <person name="Barry K."/>
            <person name="LaButti K."/>
            <person name="Viragh M."/>
            <person name="Koriabine M."/>
            <person name="Yan M."/>
            <person name="Riley R."/>
            <person name="Champramary S."/>
            <person name="Plett K.L."/>
            <person name="Tsai I.J."/>
            <person name="Slot J."/>
            <person name="Sipos G."/>
            <person name="Plett J."/>
            <person name="Nagy L.G."/>
            <person name="Grigoriev I.V."/>
        </authorList>
    </citation>
    <scope>NUCLEOTIDE SEQUENCE</scope>
    <source>
        <strain evidence="3">ICMP 16352</strain>
    </source>
</reference>
<feature type="transmembrane region" description="Helical" evidence="2">
    <location>
        <begin position="6"/>
        <end position="28"/>
    </location>
</feature>
<feature type="compositionally biased region" description="Basic and acidic residues" evidence="1">
    <location>
        <begin position="370"/>
        <end position="385"/>
    </location>
</feature>
<dbReference type="EMBL" id="JAUEPR010000042">
    <property type="protein sequence ID" value="KAK0472267.1"/>
    <property type="molecule type" value="Genomic_DNA"/>
</dbReference>
<dbReference type="AlphaFoldDB" id="A0AA39NUT9"/>
<feature type="compositionally biased region" description="Low complexity" evidence="1">
    <location>
        <begin position="191"/>
        <end position="203"/>
    </location>
</feature>
<dbReference type="Proteomes" id="UP001175227">
    <property type="component" value="Unassembled WGS sequence"/>
</dbReference>
<accession>A0AA39NUT9</accession>
<feature type="compositionally biased region" description="Polar residues" evidence="1">
    <location>
        <begin position="386"/>
        <end position="397"/>
    </location>
</feature>
<feature type="compositionally biased region" description="Low complexity" evidence="1">
    <location>
        <begin position="285"/>
        <end position="310"/>
    </location>
</feature>
<proteinExistence type="predicted"/>
<keyword evidence="4" id="KW-1185">Reference proteome</keyword>
<gene>
    <name evidence="3" type="ORF">IW261DRAFT_1571087</name>
</gene>
<keyword evidence="2" id="KW-1133">Transmembrane helix</keyword>
<feature type="compositionally biased region" description="Basic and acidic residues" evidence="1">
    <location>
        <begin position="256"/>
        <end position="271"/>
    </location>
</feature>
<feature type="compositionally biased region" description="Basic and acidic residues" evidence="1">
    <location>
        <begin position="518"/>
        <end position="530"/>
    </location>
</feature>
<feature type="compositionally biased region" description="Pro residues" evidence="1">
    <location>
        <begin position="432"/>
        <end position="445"/>
    </location>
</feature>
<sequence>MLDQSILIVALVSSTAIFGTTVIVLVYFRTQLRAWCIHTWPAPQPIQQPIPLQPIPFPHNPPYNVPYGPLPPPWVQPTSQIAEHPEIANLPTEDNPRSPYRRTNESESEGPITGPSRPWNPIRPRPGTPRIEEDIASQSLIDSSPETLLRQSPPPLSENPLMNLRLLQAENTTPKRLGLWAMNPDPRGRFPPDSSSESSSPDPEAIPIHQTLGAGPSQPIHGPTLGEYVEVERRCKSSGTSAYLSLESEDQSPPDRPGKPDDNTTSDREPSAELNPHYPTEWRRPWPTTSSTRPPSTQTGQTGSGRTSPTNSDASSENIKLRHGTSEEQTTSDEEERTWEQWNSTEELEAMRLPYHSDDGNEYMDLDLEGGYKMELSENGQKENKNSSSRNWASSRQPGRGSIATSPMMIGWEKKTYSRLSPFGGTTARNPFWPPRPLPDSPPPQTRTQGYYPWPTQGRLFAGADPGEGLSKKGKWNEGLDPMQEEEARIKREDAATERRQREAEIVELRAKLKTHNKFWDLDPPDKGKGPAEPAPPIPPRPHRGRQPPDPPPPDLPPSYEIMIDSWSQDDPQNICDLPMAIGQPAQATMPAVDRKLLA</sequence>
<organism evidence="3 4">
    <name type="scientific">Armillaria novae-zelandiae</name>
    <dbReference type="NCBI Taxonomy" id="153914"/>
    <lineage>
        <taxon>Eukaryota</taxon>
        <taxon>Fungi</taxon>
        <taxon>Dikarya</taxon>
        <taxon>Basidiomycota</taxon>
        <taxon>Agaricomycotina</taxon>
        <taxon>Agaricomycetes</taxon>
        <taxon>Agaricomycetidae</taxon>
        <taxon>Agaricales</taxon>
        <taxon>Marasmiineae</taxon>
        <taxon>Physalacriaceae</taxon>
        <taxon>Armillaria</taxon>
    </lineage>
</organism>
<name>A0AA39NUT9_9AGAR</name>
<feature type="compositionally biased region" description="Basic and acidic residues" evidence="1">
    <location>
        <begin position="486"/>
        <end position="511"/>
    </location>
</feature>
<feature type="region of interest" description="Disordered" evidence="1">
    <location>
        <begin position="175"/>
        <end position="408"/>
    </location>
</feature>
<feature type="compositionally biased region" description="Pro residues" evidence="1">
    <location>
        <begin position="548"/>
        <end position="557"/>
    </location>
</feature>
<keyword evidence="2" id="KW-0472">Membrane</keyword>
<evidence type="ECO:0000256" key="1">
    <source>
        <dbReference type="SAM" id="MobiDB-lite"/>
    </source>
</evidence>
<protein>
    <submittedName>
        <fullName evidence="3">Uncharacterized protein</fullName>
    </submittedName>
</protein>
<evidence type="ECO:0000256" key="2">
    <source>
        <dbReference type="SAM" id="Phobius"/>
    </source>
</evidence>
<comment type="caution">
    <text evidence="3">The sequence shown here is derived from an EMBL/GenBank/DDBJ whole genome shotgun (WGS) entry which is preliminary data.</text>
</comment>